<dbReference type="GO" id="GO:0008320">
    <property type="term" value="F:protein transmembrane transporter activity"/>
    <property type="evidence" value="ECO:0007669"/>
    <property type="project" value="TreeGrafter"/>
</dbReference>
<dbReference type="PIRSF" id="PIRSF029745">
    <property type="entry name" value="FhaC"/>
    <property type="match status" value="1"/>
</dbReference>
<accession>A0A315EN10</accession>
<comment type="caution">
    <text evidence="8">The sequence shown here is derived from an EMBL/GenBank/DDBJ whole genome shotgun (WGS) entry which is preliminary data.</text>
</comment>
<keyword evidence="1" id="KW-0472">Membrane</keyword>
<keyword evidence="1" id="KW-1134">Transmembrane beta strand</keyword>
<keyword evidence="9" id="KW-1185">Reference proteome</keyword>
<dbReference type="InterPro" id="IPR013686">
    <property type="entry name" value="Polypept-transport_assoc_ShlB"/>
</dbReference>
<dbReference type="InterPro" id="IPR035251">
    <property type="entry name" value="ShlB_POTRA"/>
</dbReference>
<dbReference type="InterPro" id="IPR027282">
    <property type="entry name" value="TPS"/>
</dbReference>
<dbReference type="GO" id="GO:0098046">
    <property type="term" value="C:type V protein secretion system complex"/>
    <property type="evidence" value="ECO:0007669"/>
    <property type="project" value="TreeGrafter"/>
</dbReference>
<dbReference type="PANTHER" id="PTHR34597">
    <property type="entry name" value="SLR1661 PROTEIN"/>
    <property type="match status" value="1"/>
</dbReference>
<dbReference type="EMBL" id="NESP01000001">
    <property type="protein sequence ID" value="PUE59286.1"/>
    <property type="molecule type" value="Genomic_DNA"/>
</dbReference>
<sequence>MWLVETRNPLHRGRHIWIVGLIGATSALAQTTPVETLIRQHERAVQDVTRRESLGVDSLSPETDAGQTTPRTKPQAGACRVIRTIRLDGHPDAMGAQPQALFSAYLGQCLVAEEINALLGDLNSWFQRKGWTTTRVYAAEQDINGGELVLRVVAGRIEGYRYIDKEADERLAYAFPQEPAGYLNLRDLEQGLENLNRVPSQEAKFQLYPGKEPGTSVVVVEMTEKPRTRWTEMVDNSGNASMGHWRSNTEFAIDNLLGRNDQLAIGYNRNLDGGTLGSTFEGLTANYNLSSGNHLWGTSLALFRTDFTLPGINQNYLLQTRSKKMGVSYEYLLTRDQSSKFSFIAGLDFTHQRSYTQDINIDSQYRRLAVAYAGIKGKQYFGNNILDWQLRADQGTGLIDAMSRIPGGTDPRYWAHKAQANLTVPLPKNKGIWRTSFQAQDSQDNTPTLGQMYVGSRYNVRGYQDHSLYGATGAWLRNDLESSPVRVDQVNLTPYVGYDAGHIKSNAQQQVSQHHVTGMAVGMRMDWGKVKADLAYTRALSRPEEFVNESRSRWLAHLSIAL</sequence>
<reference evidence="8 9" key="1">
    <citation type="submission" date="2017-04" db="EMBL/GenBank/DDBJ databases">
        <title>Unexpected and diverse lifestyles within the genus Limnohabitans.</title>
        <authorList>
            <person name="Kasalicky V."/>
            <person name="Mehrshad M."/>
            <person name="Andrei S.-A."/>
            <person name="Salcher M."/>
            <person name="Kratochvilova H."/>
            <person name="Simek K."/>
            <person name="Ghai R."/>
        </authorList>
    </citation>
    <scope>NUCLEOTIDE SEQUENCE [LARGE SCALE GENOMIC DNA]</scope>
    <source>
        <strain evidence="8 9">MWH-C5</strain>
    </source>
</reference>
<evidence type="ECO:0000313" key="8">
    <source>
        <dbReference type="EMBL" id="PUE59286.1"/>
    </source>
</evidence>
<feature type="region of interest" description="Disordered" evidence="4">
    <location>
        <begin position="49"/>
        <end position="75"/>
    </location>
</feature>
<gene>
    <name evidence="8" type="ORF">B9Z44_06680</name>
</gene>
<dbReference type="AlphaFoldDB" id="A0A315EN10"/>
<dbReference type="InterPro" id="IPR051544">
    <property type="entry name" value="TPS_OM_transporter"/>
</dbReference>
<dbReference type="InterPro" id="IPR005565">
    <property type="entry name" value="Hemolysn_activator_HlyB_C"/>
</dbReference>
<dbReference type="GO" id="GO:0046819">
    <property type="term" value="P:protein secretion by the type V secretion system"/>
    <property type="evidence" value="ECO:0007669"/>
    <property type="project" value="TreeGrafter"/>
</dbReference>
<dbReference type="Gene3D" id="3.10.20.310">
    <property type="entry name" value="membrane protein fhac"/>
    <property type="match status" value="1"/>
</dbReference>
<evidence type="ECO:0000256" key="3">
    <source>
        <dbReference type="ARBA" id="ARBA00023237"/>
    </source>
</evidence>
<evidence type="ECO:0000256" key="1">
    <source>
        <dbReference type="ARBA" id="ARBA00022452"/>
    </source>
</evidence>
<name>A0A315EN10_9BURK</name>
<dbReference type="Pfam" id="PF17287">
    <property type="entry name" value="POTRA_3"/>
    <property type="match status" value="1"/>
</dbReference>
<evidence type="ECO:0000313" key="9">
    <source>
        <dbReference type="Proteomes" id="UP000251341"/>
    </source>
</evidence>
<keyword evidence="2" id="KW-0812">Transmembrane</keyword>
<proteinExistence type="predicted"/>
<evidence type="ECO:0000259" key="7">
    <source>
        <dbReference type="Pfam" id="PF17287"/>
    </source>
</evidence>
<dbReference type="Pfam" id="PF03865">
    <property type="entry name" value="ShlB"/>
    <property type="match status" value="1"/>
</dbReference>
<dbReference type="PANTHER" id="PTHR34597:SF3">
    <property type="entry name" value="OUTER MEMBRANE TRANSPORTER CDIB"/>
    <property type="match status" value="1"/>
</dbReference>
<keyword evidence="3" id="KW-0998">Cell outer membrane</keyword>
<feature type="domain" description="Haemolysin activator HlyB C-terminal" evidence="5">
    <location>
        <begin position="214"/>
        <end position="525"/>
    </location>
</feature>
<feature type="domain" description="Polypeptide-transport-associated ShlB-type" evidence="6">
    <location>
        <begin position="82"/>
        <end position="155"/>
    </location>
</feature>
<dbReference type="Pfam" id="PF08479">
    <property type="entry name" value="POTRA_2"/>
    <property type="match status" value="1"/>
</dbReference>
<evidence type="ECO:0000256" key="2">
    <source>
        <dbReference type="ARBA" id="ARBA00022692"/>
    </source>
</evidence>
<protein>
    <recommendedName>
        <fullName evidence="10">POTRA domain-containing protein</fullName>
    </recommendedName>
</protein>
<evidence type="ECO:0008006" key="10">
    <source>
        <dbReference type="Google" id="ProtNLM"/>
    </source>
</evidence>
<evidence type="ECO:0000256" key="4">
    <source>
        <dbReference type="SAM" id="MobiDB-lite"/>
    </source>
</evidence>
<evidence type="ECO:0000259" key="5">
    <source>
        <dbReference type="Pfam" id="PF03865"/>
    </source>
</evidence>
<feature type="domain" description="ShlB POTRA" evidence="7">
    <location>
        <begin position="156"/>
        <end position="209"/>
    </location>
</feature>
<evidence type="ECO:0000259" key="6">
    <source>
        <dbReference type="Pfam" id="PF08479"/>
    </source>
</evidence>
<dbReference type="Gene3D" id="2.40.160.50">
    <property type="entry name" value="membrane protein fhac: a member of the omp85/tpsb transporter family"/>
    <property type="match status" value="1"/>
</dbReference>
<organism evidence="8 9">
    <name type="scientific">Limnohabitans curvus</name>
    <dbReference type="NCBI Taxonomy" id="323423"/>
    <lineage>
        <taxon>Bacteria</taxon>
        <taxon>Pseudomonadati</taxon>
        <taxon>Pseudomonadota</taxon>
        <taxon>Betaproteobacteria</taxon>
        <taxon>Burkholderiales</taxon>
        <taxon>Comamonadaceae</taxon>
        <taxon>Limnohabitans</taxon>
    </lineage>
</organism>
<dbReference type="Proteomes" id="UP000251341">
    <property type="component" value="Unassembled WGS sequence"/>
</dbReference>